<evidence type="ECO:0000313" key="8">
    <source>
        <dbReference type="Proteomes" id="UP001438707"/>
    </source>
</evidence>
<evidence type="ECO:0000313" key="7">
    <source>
        <dbReference type="EMBL" id="KAK9817339.1"/>
    </source>
</evidence>
<evidence type="ECO:0000256" key="5">
    <source>
        <dbReference type="PIRNR" id="PIRNR039099"/>
    </source>
</evidence>
<evidence type="ECO:0000256" key="2">
    <source>
        <dbReference type="ARBA" id="ARBA00006868"/>
    </source>
</evidence>
<dbReference type="GO" id="GO:0045116">
    <property type="term" value="P:protein neddylation"/>
    <property type="evidence" value="ECO:0007669"/>
    <property type="project" value="UniProtKB-UniRule"/>
</dbReference>
<organism evidence="7 8">
    <name type="scientific">Apatococcus lobatus</name>
    <dbReference type="NCBI Taxonomy" id="904363"/>
    <lineage>
        <taxon>Eukaryota</taxon>
        <taxon>Viridiplantae</taxon>
        <taxon>Chlorophyta</taxon>
        <taxon>core chlorophytes</taxon>
        <taxon>Trebouxiophyceae</taxon>
        <taxon>Chlorellales</taxon>
        <taxon>Chlorellaceae</taxon>
        <taxon>Apatococcus</taxon>
    </lineage>
</organism>
<comment type="function">
    <text evidence="5">Regulatory subunit of the dimeric E1 enzyme. E1 activates RUB1/NEDD8 by first adenylating its C-terminal glycine residue with ATP, thereafter linking this residue to the side chain of the catalytic cysteine, yielding a RUB1-ECR1 thioester and free AMP. E1 finally transfers RUB1 to the catalytic cysteine of RCE1.</text>
</comment>
<dbReference type="Proteomes" id="UP001438707">
    <property type="component" value="Unassembled WGS sequence"/>
</dbReference>
<dbReference type="PANTHER" id="PTHR10953">
    <property type="entry name" value="UBIQUITIN-ACTIVATING ENZYME E1"/>
    <property type="match status" value="1"/>
</dbReference>
<dbReference type="FunFam" id="3.40.50.720:FF:000475">
    <property type="entry name" value="NEDD8-activating enzyme E1 regulatory subunit"/>
    <property type="match status" value="1"/>
</dbReference>
<dbReference type="Pfam" id="PF00899">
    <property type="entry name" value="ThiF"/>
    <property type="match status" value="1"/>
</dbReference>
<evidence type="ECO:0000256" key="3">
    <source>
        <dbReference type="ARBA" id="ARBA00015407"/>
    </source>
</evidence>
<reference evidence="7 8" key="1">
    <citation type="journal article" date="2024" name="Nat. Commun.">
        <title>Phylogenomics reveals the evolutionary origins of lichenization in chlorophyte algae.</title>
        <authorList>
            <person name="Puginier C."/>
            <person name="Libourel C."/>
            <person name="Otte J."/>
            <person name="Skaloud P."/>
            <person name="Haon M."/>
            <person name="Grisel S."/>
            <person name="Petersen M."/>
            <person name="Berrin J.G."/>
            <person name="Delaux P.M."/>
            <person name="Dal Grande F."/>
            <person name="Keller J."/>
        </authorList>
    </citation>
    <scope>NUCLEOTIDE SEQUENCE [LARGE SCALE GENOMIC DNA]</scope>
    <source>
        <strain evidence="7 8">SAG 2145</strain>
    </source>
</reference>
<dbReference type="SUPFAM" id="SSF69572">
    <property type="entry name" value="Activating enzymes of the ubiquitin-like proteins"/>
    <property type="match status" value="1"/>
</dbReference>
<dbReference type="InterPro" id="IPR000594">
    <property type="entry name" value="ThiF_NAD_FAD-bd"/>
</dbReference>
<dbReference type="PANTHER" id="PTHR10953:SF29">
    <property type="entry name" value="NEDD8-ACTIVATING ENZYME E1 REGULATORY SUBUNIT"/>
    <property type="match status" value="1"/>
</dbReference>
<feature type="domain" description="THIF-type NAD/FAD binding fold" evidence="6">
    <location>
        <begin position="12"/>
        <end position="522"/>
    </location>
</feature>
<dbReference type="Gene3D" id="3.40.50.720">
    <property type="entry name" value="NAD(P)-binding Rossmann-like Domain"/>
    <property type="match status" value="2"/>
</dbReference>
<sequence>MVEIKDPKSKKYDRQLRIWGAHGQAALESAKICLLNCGPTGSETLKNLVLGGIAGFTIVDGSKVEQQDLGNNFLLSEADLGHSKAQGVSSLLKELNDSVTGGFVETDPEQLINDQPAFFNNFSLVIATQLREATMLKLDDICRAEGVKLLAVRSYGLVATLRVSAAEHAIVETKPDNAVGDLRFHAPWKELHDFAMSFKLAEMDEIMHKHLPFAILLIQAVGHWKAGHQGKLPSGSKERTDFKALLKSWQRQIDGIPVEEENFSEAMTNASKVWSQHGIPSEVQAILEDDCMNLNSSSSTFWCLAAALKRFIEQEGQGCLPLEGTLPDMHATTDLYLQLQRVYQTKAESDVTAVETHLRAILKDNASSISSISRAEVKLFCKNARHLRLVRFRRLSEEFGISCKHNVLRQALTAEDQATNATLYILLRAVDRFYESHKHFPGTFDSPPESEIPMLKAKAGALLSEVGASPSPAWDDCLAEMCRFGAGELHCVAAIIAGMAAQEGIKLLTKQFVPQSGTLVYNAMGSTTSVFCL</sequence>
<evidence type="ECO:0000256" key="1">
    <source>
        <dbReference type="ARBA" id="ARBA00005032"/>
    </source>
</evidence>
<protein>
    <recommendedName>
        <fullName evidence="3 5">NEDD8-activating enzyme E1 regulatory subunit</fullName>
    </recommendedName>
</protein>
<dbReference type="GO" id="GO:0005737">
    <property type="term" value="C:cytoplasm"/>
    <property type="evidence" value="ECO:0007669"/>
    <property type="project" value="TreeGrafter"/>
</dbReference>
<dbReference type="AlphaFoldDB" id="A0AAW1QAI1"/>
<dbReference type="InterPro" id="IPR045886">
    <property type="entry name" value="ThiF/MoeB/HesA"/>
</dbReference>
<dbReference type="InterPro" id="IPR030667">
    <property type="entry name" value="APP-BP1"/>
</dbReference>
<dbReference type="PIRSF" id="PIRSF039099">
    <property type="entry name" value="APP-BP1"/>
    <property type="match status" value="1"/>
</dbReference>
<dbReference type="GO" id="GO:0019781">
    <property type="term" value="F:NEDD8 activating enzyme activity"/>
    <property type="evidence" value="ECO:0007669"/>
    <property type="project" value="UniProtKB-UniRule"/>
</dbReference>
<comment type="pathway">
    <text evidence="1 5">Protein modification; protein neddylation.</text>
</comment>
<name>A0AAW1QAI1_9CHLO</name>
<accession>A0AAW1QAI1</accession>
<keyword evidence="4 5" id="KW-0833">Ubl conjugation pathway</keyword>
<comment type="similarity">
    <text evidence="2 5">Belongs to the ubiquitin-activating E1 family. ULA1 subfamily.</text>
</comment>
<proteinExistence type="inferred from homology"/>
<evidence type="ECO:0000259" key="6">
    <source>
        <dbReference type="Pfam" id="PF00899"/>
    </source>
</evidence>
<comment type="caution">
    <text evidence="7">The sequence shown here is derived from an EMBL/GenBank/DDBJ whole genome shotgun (WGS) entry which is preliminary data.</text>
</comment>
<dbReference type="EMBL" id="JALJOS010000074">
    <property type="protein sequence ID" value="KAK9817339.1"/>
    <property type="molecule type" value="Genomic_DNA"/>
</dbReference>
<evidence type="ECO:0000256" key="4">
    <source>
        <dbReference type="ARBA" id="ARBA00022786"/>
    </source>
</evidence>
<keyword evidence="8" id="KW-1185">Reference proteome</keyword>
<gene>
    <name evidence="7" type="ORF">WJX74_001954</name>
</gene>
<dbReference type="InterPro" id="IPR035985">
    <property type="entry name" value="Ubiquitin-activating_enz"/>
</dbReference>